<dbReference type="EMBL" id="CP049865">
    <property type="protein sequence ID" value="QIK72854.1"/>
    <property type="molecule type" value="Genomic_DNA"/>
</dbReference>
<evidence type="ECO:0000313" key="4">
    <source>
        <dbReference type="Proteomes" id="UP000501058"/>
    </source>
</evidence>
<dbReference type="GO" id="GO:0101006">
    <property type="term" value="F:protein histidine phosphatase activity"/>
    <property type="evidence" value="ECO:0007669"/>
    <property type="project" value="TreeGrafter"/>
</dbReference>
<keyword evidence="4" id="KW-1185">Reference proteome</keyword>
<reference evidence="3 4" key="1">
    <citation type="submission" date="2020-03" db="EMBL/GenBank/DDBJ databases">
        <title>Propioniciclava sp. nov., isolated from Hydrophilus acuminatus.</title>
        <authorList>
            <person name="Hyun D.-W."/>
            <person name="Bae J.-W."/>
        </authorList>
    </citation>
    <scope>NUCLEOTIDE SEQUENCE [LARGE SCALE GENOMIC DNA]</scope>
    <source>
        <strain evidence="3 4">HDW11</strain>
    </source>
</reference>
<dbReference type="PANTHER" id="PTHR48100">
    <property type="entry name" value="BROAD-SPECIFICITY PHOSPHATASE YOR283W-RELATED"/>
    <property type="match status" value="1"/>
</dbReference>
<dbReference type="InterPro" id="IPR050275">
    <property type="entry name" value="PGM_Phosphatase"/>
</dbReference>
<dbReference type="SMART" id="SM00855">
    <property type="entry name" value="PGAM"/>
    <property type="match status" value="1"/>
</dbReference>
<dbReference type="Proteomes" id="UP000501058">
    <property type="component" value="Chromosome"/>
</dbReference>
<feature type="active site" description="Tele-phosphohistidine intermediate" evidence="1">
    <location>
        <position position="9"/>
    </location>
</feature>
<dbReference type="SUPFAM" id="SSF53254">
    <property type="entry name" value="Phosphoglycerate mutase-like"/>
    <property type="match status" value="1"/>
</dbReference>
<gene>
    <name evidence="3" type="ORF">G7070_11955</name>
</gene>
<sequence>MTNLYLVRHGETAWSKSGQHTSYTDLDLTPNGVEQALSLRERLDPADFGLVLTSPRERARRTAELAGFTDYEVTDDLAEWNYGDYEGLTSQQIRAEHHPGWRLWFNGPAGGESADEVRARLTRVVQRVRESGVENAICFGHGHASRVLALCWLDFPLIFGQSFPLATASVSVLGREKESWAVLHWNS</sequence>
<dbReference type="Pfam" id="PF00300">
    <property type="entry name" value="His_Phos_1"/>
    <property type="match status" value="1"/>
</dbReference>
<feature type="binding site" evidence="2">
    <location>
        <begin position="79"/>
        <end position="82"/>
    </location>
    <ligand>
        <name>substrate</name>
    </ligand>
</feature>
<dbReference type="GO" id="GO:0070297">
    <property type="term" value="P:regulation of phosphorelay signal transduction system"/>
    <property type="evidence" value="ECO:0007669"/>
    <property type="project" value="TreeGrafter"/>
</dbReference>
<evidence type="ECO:0000256" key="2">
    <source>
        <dbReference type="PIRSR" id="PIRSR613078-2"/>
    </source>
</evidence>
<dbReference type="CDD" id="cd07067">
    <property type="entry name" value="HP_PGM_like"/>
    <property type="match status" value="1"/>
</dbReference>
<dbReference type="AlphaFoldDB" id="A0A6G7Y7I5"/>
<dbReference type="PANTHER" id="PTHR48100:SF15">
    <property type="entry name" value="SEDOHEPTULOSE 1,7-BISPHOSPHATASE"/>
    <property type="match status" value="1"/>
</dbReference>
<proteinExistence type="predicted"/>
<dbReference type="KEGG" id="prv:G7070_11955"/>
<dbReference type="InterPro" id="IPR013078">
    <property type="entry name" value="His_Pase_superF_clade-1"/>
</dbReference>
<name>A0A6G7Y7I5_9ACTN</name>
<dbReference type="RefSeq" id="WP_166233928.1">
    <property type="nucleotide sequence ID" value="NZ_CP049865.1"/>
</dbReference>
<accession>A0A6G7Y7I5</accession>
<protein>
    <submittedName>
        <fullName evidence="3">Histidine phosphatase family protein</fullName>
    </submittedName>
</protein>
<feature type="binding site" evidence="2">
    <location>
        <position position="58"/>
    </location>
    <ligand>
        <name>substrate</name>
    </ligand>
</feature>
<evidence type="ECO:0000256" key="1">
    <source>
        <dbReference type="PIRSR" id="PIRSR613078-1"/>
    </source>
</evidence>
<dbReference type="InterPro" id="IPR029033">
    <property type="entry name" value="His_PPase_superfam"/>
</dbReference>
<feature type="active site" description="Proton donor/acceptor" evidence="1">
    <location>
        <position position="79"/>
    </location>
</feature>
<organism evidence="3 4">
    <name type="scientific">Propioniciclava coleopterorum</name>
    <dbReference type="NCBI Taxonomy" id="2714937"/>
    <lineage>
        <taxon>Bacteria</taxon>
        <taxon>Bacillati</taxon>
        <taxon>Actinomycetota</taxon>
        <taxon>Actinomycetes</taxon>
        <taxon>Propionibacteriales</taxon>
        <taxon>Propionibacteriaceae</taxon>
        <taxon>Propioniciclava</taxon>
    </lineage>
</organism>
<evidence type="ECO:0000313" key="3">
    <source>
        <dbReference type="EMBL" id="QIK72854.1"/>
    </source>
</evidence>
<dbReference type="Gene3D" id="3.40.50.1240">
    <property type="entry name" value="Phosphoglycerate mutase-like"/>
    <property type="match status" value="1"/>
</dbReference>